<dbReference type="Gene3D" id="3.40.50.2000">
    <property type="entry name" value="Glycogen Phosphorylase B"/>
    <property type="match status" value="2"/>
</dbReference>
<gene>
    <name evidence="2" type="ORF">HHL11_28750</name>
</gene>
<dbReference type="Pfam" id="PF13692">
    <property type="entry name" value="Glyco_trans_1_4"/>
    <property type="match status" value="1"/>
</dbReference>
<comment type="caution">
    <text evidence="2">The sequence shown here is derived from an EMBL/GenBank/DDBJ whole genome shotgun (WGS) entry which is preliminary data.</text>
</comment>
<keyword evidence="3" id="KW-1185">Reference proteome</keyword>
<dbReference type="Pfam" id="PF13477">
    <property type="entry name" value="Glyco_trans_4_2"/>
    <property type="match status" value="2"/>
</dbReference>
<sequence length="453" mass="50615">MKKILFVAMQMSTHTVRWIRQLSDAGYDIHLFPVNHLPPHPELYGVTVHQPFRVAAPRRALKQGLKNAVKRLLGRTITPAPAVGNVGYVYPVPILGRWLPYLNAKRERLGESDQTAPQIYGPRVLARLVQKLQPDLIHSLEFQHCGYLVLAARDILGAGNFPKWLATNWGSDIYFYREIEEHRRQLSRLLCSVDYYSCECERDVGMARELGLTAPVLPVMPNTGGFNIEAAARVRSAHQPSKRKLIMVKGYQHFAGRAMVALEAIERCAELLKGYQVIVYAASPEIHGRVDELREWLKIDVRMLHHVPHDYMLRMFSRARIYLGVSASDAISTSLLEAMAMGAFPIQTNTSCCTEWITHGVTGMEIPQDDPNMIAECLKLALQDDALVDGAATLNWVTVEQRLDERMLREKAKGYYREIFEPAPATPATGPQDAVAMAAPASAPAAVAENAIS</sequence>
<keyword evidence="2" id="KW-0808">Transferase</keyword>
<dbReference type="EMBL" id="JABBFX010000003">
    <property type="protein sequence ID" value="NML47772.1"/>
    <property type="molecule type" value="Genomic_DNA"/>
</dbReference>
<evidence type="ECO:0000313" key="3">
    <source>
        <dbReference type="Proteomes" id="UP000541185"/>
    </source>
</evidence>
<dbReference type="InterPro" id="IPR028098">
    <property type="entry name" value="Glyco_trans_4-like_N"/>
</dbReference>
<protein>
    <submittedName>
        <fullName evidence="2">Glycosyltransferase</fullName>
    </submittedName>
</protein>
<evidence type="ECO:0000313" key="2">
    <source>
        <dbReference type="EMBL" id="NML47772.1"/>
    </source>
</evidence>
<dbReference type="SUPFAM" id="SSF53756">
    <property type="entry name" value="UDP-Glycosyltransferase/glycogen phosphorylase"/>
    <property type="match status" value="1"/>
</dbReference>
<dbReference type="PANTHER" id="PTHR12526">
    <property type="entry name" value="GLYCOSYLTRANSFERASE"/>
    <property type="match status" value="1"/>
</dbReference>
<name>A0A848HCD0_9BURK</name>
<dbReference type="AlphaFoldDB" id="A0A848HCD0"/>
<organism evidence="2 3">
    <name type="scientific">Ramlibacter agri</name>
    <dbReference type="NCBI Taxonomy" id="2728837"/>
    <lineage>
        <taxon>Bacteria</taxon>
        <taxon>Pseudomonadati</taxon>
        <taxon>Pseudomonadota</taxon>
        <taxon>Betaproteobacteria</taxon>
        <taxon>Burkholderiales</taxon>
        <taxon>Comamonadaceae</taxon>
        <taxon>Ramlibacter</taxon>
    </lineage>
</organism>
<evidence type="ECO:0000259" key="1">
    <source>
        <dbReference type="Pfam" id="PF13477"/>
    </source>
</evidence>
<proteinExistence type="predicted"/>
<feature type="domain" description="Glycosyltransferase subfamily 4-like N-terminal" evidence="1">
    <location>
        <begin position="3"/>
        <end position="74"/>
    </location>
</feature>
<dbReference type="Proteomes" id="UP000541185">
    <property type="component" value="Unassembled WGS sequence"/>
</dbReference>
<accession>A0A848HCD0</accession>
<dbReference type="RefSeq" id="WP_169422031.1">
    <property type="nucleotide sequence ID" value="NZ_JABBFX010000003.1"/>
</dbReference>
<feature type="domain" description="Glycosyltransferase subfamily 4-like N-terminal" evidence="1">
    <location>
        <begin position="125"/>
        <end position="174"/>
    </location>
</feature>
<reference evidence="2 3" key="1">
    <citation type="submission" date="2020-04" db="EMBL/GenBank/DDBJ databases">
        <title>Ramlibacter sp. G-1-2-2 isolated from soil.</title>
        <authorList>
            <person name="Dahal R.H."/>
        </authorList>
    </citation>
    <scope>NUCLEOTIDE SEQUENCE [LARGE SCALE GENOMIC DNA]</scope>
    <source>
        <strain evidence="2 3">G-1-2-2</strain>
    </source>
</reference>
<dbReference type="GO" id="GO:0016757">
    <property type="term" value="F:glycosyltransferase activity"/>
    <property type="evidence" value="ECO:0007669"/>
    <property type="project" value="UniProtKB-ARBA"/>
</dbReference>